<evidence type="ECO:0000313" key="3">
    <source>
        <dbReference type="EMBL" id="EFK96685.1"/>
    </source>
</evidence>
<evidence type="ECO:0000256" key="1">
    <source>
        <dbReference type="SAM" id="MobiDB-lite"/>
    </source>
</evidence>
<dbReference type="PROSITE" id="PS50853">
    <property type="entry name" value="FN3"/>
    <property type="match status" value="2"/>
</dbReference>
<name>D9PID3_9ZZZZ</name>
<dbReference type="InterPro" id="IPR003961">
    <property type="entry name" value="FN3_dom"/>
</dbReference>
<dbReference type="AlphaFoldDB" id="D9PID3"/>
<dbReference type="SUPFAM" id="SSF49265">
    <property type="entry name" value="Fibronectin type III"/>
    <property type="match status" value="1"/>
</dbReference>
<dbReference type="SUPFAM" id="SSF51445">
    <property type="entry name" value="(Trans)glycosidases"/>
    <property type="match status" value="1"/>
</dbReference>
<feature type="region of interest" description="Disordered" evidence="1">
    <location>
        <begin position="1"/>
        <end position="23"/>
    </location>
</feature>
<feature type="compositionally biased region" description="Basic and acidic residues" evidence="1">
    <location>
        <begin position="1"/>
        <end position="12"/>
    </location>
</feature>
<reference evidence="3" key="1">
    <citation type="submission" date="2010-07" db="EMBL/GenBank/DDBJ databases">
        <authorList>
            <consortium name="CONSOLIDER consortium CSD2007-00005"/>
            <person name="Guazzaroni M.-E."/>
            <person name="Richter M."/>
            <person name="Garcia-Salamanca A."/>
            <person name="Yarza P."/>
            <person name="Ferrer M."/>
        </authorList>
    </citation>
    <scope>NUCLEOTIDE SEQUENCE</scope>
</reference>
<dbReference type="InterPro" id="IPR036116">
    <property type="entry name" value="FN3_sf"/>
</dbReference>
<comment type="caution">
    <text evidence="3">The sequence shown here is derived from an EMBL/GenBank/DDBJ whole genome shotgun (WGS) entry which is preliminary data.</text>
</comment>
<accession>D9PID3</accession>
<feature type="domain" description="Fibronectin type-III" evidence="2">
    <location>
        <begin position="147"/>
        <end position="238"/>
    </location>
</feature>
<dbReference type="Gene3D" id="2.60.40.10">
    <property type="entry name" value="Immunoglobulins"/>
    <property type="match status" value="2"/>
</dbReference>
<sequence length="558" mass="59919">MVSRHRVEREAVESALADSENRGSGEYELRFPQVRIIVKRPITQPDAPALGTVYALSTTSLGVPLDRPATGPTTIDEYVLERRLYGATSFTEIARGLAIFGPTNVYTDTGLTADTQYEYRCKAVDTTERESEWGAPAFGQTTTAVEIYAPINVSAVSISGGIRVSWNPPASGLTPTSYEVQRTYAVDGIWSVKTTQAGTTYDDTDVAAVVSKWYRIVAINGSNRSEYSSVVTAIGGGSSSSARNWAPGHGVKVKDDVGESTAATIADQQSKFSKMTELGDLGWAECRVRWGRLNTTGSTYDWAPLESNLEAANALGKKVGVHVAYKSFANGTAFLCPSDLTATAIATGSGYTMPMWRAATMDRFIAFWQAFGAAYNGDDRIQFVTFSESAASLIQPFPADYSRSALAAQLKRLYTAASDAFPNTVVCANLNSLSGELLGLLEHAHVNECALYTPDAIDTSAVRLFRGETVTGEGTPTQDYRGAMAFVTIASQPVLGGKDDNGPPSNVIDWAQTNDVTHLSWYVTGISRHRMTGPRSSLPLPPILTCIQPARRTSPGAA</sequence>
<evidence type="ECO:0000259" key="2">
    <source>
        <dbReference type="PROSITE" id="PS50853"/>
    </source>
</evidence>
<dbReference type="InterPro" id="IPR017853">
    <property type="entry name" value="GH"/>
</dbReference>
<dbReference type="EMBL" id="ADZX01000424">
    <property type="protein sequence ID" value="EFK96685.1"/>
    <property type="molecule type" value="Genomic_DNA"/>
</dbReference>
<feature type="domain" description="Fibronectin type-III" evidence="2">
    <location>
        <begin position="47"/>
        <end position="144"/>
    </location>
</feature>
<dbReference type="CDD" id="cd00063">
    <property type="entry name" value="FN3"/>
    <property type="match status" value="2"/>
</dbReference>
<gene>
    <name evidence="3" type="ORF">LDC_1289</name>
</gene>
<proteinExistence type="predicted"/>
<reference evidence="3" key="2">
    <citation type="journal article" date="2011" name="Microb. Ecol.">
        <title>Taxonomic and Functional Metagenomic Profiling of the Microbial Community in the Anoxic Sediment of a Sub-saline Shallow Lake (Laguna de Carrizo, Central Spain).</title>
        <authorList>
            <person name="Ferrer M."/>
            <person name="Guazzaroni M.E."/>
            <person name="Richter M."/>
            <person name="Garcia-Salamanca A."/>
            <person name="Yarza P."/>
            <person name="Suarez-Suarez A."/>
            <person name="Solano J."/>
            <person name="Alcaide M."/>
            <person name="van Dillewijn P."/>
            <person name="Molina-Henares M.A."/>
            <person name="Lopez-Cortes N."/>
            <person name="Al-Ramahi Y."/>
            <person name="Guerrero C."/>
            <person name="Acosta A."/>
            <person name="de Eugenio L.I."/>
            <person name="Martinez V."/>
            <person name="Marques S."/>
            <person name="Rojo F."/>
            <person name="Santero E."/>
            <person name="Genilloud O."/>
            <person name="Perez-Perez J."/>
            <person name="Rossello-Mora R."/>
            <person name="Ramos J.L."/>
        </authorList>
    </citation>
    <scope>NUCLEOTIDE SEQUENCE</scope>
</reference>
<dbReference type="InterPro" id="IPR013783">
    <property type="entry name" value="Ig-like_fold"/>
</dbReference>
<organism evidence="3">
    <name type="scientific">sediment metagenome</name>
    <dbReference type="NCBI Taxonomy" id="749907"/>
    <lineage>
        <taxon>unclassified sequences</taxon>
        <taxon>metagenomes</taxon>
        <taxon>ecological metagenomes</taxon>
    </lineage>
</organism>
<protein>
    <submittedName>
        <fullName evidence="3">Protein containing Fibronectin, type III domain</fullName>
    </submittedName>
</protein>